<evidence type="ECO:0000313" key="2">
    <source>
        <dbReference type="EMBL" id="AIY66926.1"/>
    </source>
</evidence>
<proteinExistence type="predicted"/>
<evidence type="ECO:0000256" key="1">
    <source>
        <dbReference type="SAM" id="MobiDB-lite"/>
    </source>
</evidence>
<dbReference type="eggNOG" id="ENOG5033RT0">
    <property type="taxonomic scope" value="Bacteria"/>
</dbReference>
<reference evidence="2 3" key="1">
    <citation type="submission" date="2014-11" db="EMBL/GenBank/DDBJ databases">
        <title>Complete Genome Sequence of Pseudoalteromonas sp. Strain OCN003 Isolated from Kaneohe Bay, Oahu, Hawaii.</title>
        <authorList>
            <person name="Beurmann S."/>
            <person name="Videau P."/>
            <person name="Ushijima B."/>
            <person name="Smith A.M."/>
            <person name="Aeby G.S."/>
            <person name="Callahan S.M."/>
            <person name="Belcaid M."/>
        </authorList>
    </citation>
    <scope>NUCLEOTIDE SEQUENCE [LARGE SCALE GENOMIC DNA]</scope>
    <source>
        <strain evidence="2 3">OCN003</strain>
    </source>
</reference>
<keyword evidence="3" id="KW-1185">Reference proteome</keyword>
<gene>
    <name evidence="2" type="ORF">OM33_17715</name>
</gene>
<dbReference type="RefSeq" id="WP_040135559.1">
    <property type="nucleotide sequence ID" value="NZ_CP009889.1"/>
</dbReference>
<dbReference type="EMBL" id="CP009889">
    <property type="protein sequence ID" value="AIY66926.1"/>
    <property type="molecule type" value="Genomic_DNA"/>
</dbReference>
<feature type="compositionally biased region" description="Polar residues" evidence="1">
    <location>
        <begin position="10"/>
        <end position="29"/>
    </location>
</feature>
<feature type="region of interest" description="Disordered" evidence="1">
    <location>
        <begin position="1"/>
        <end position="29"/>
    </location>
</feature>
<protein>
    <submittedName>
        <fullName evidence="2">Uncharacterized protein</fullName>
    </submittedName>
</protein>
<organism evidence="2 3">
    <name type="scientific">Pseudoalteromonas piratica</name>
    <dbReference type="NCBI Taxonomy" id="1348114"/>
    <lineage>
        <taxon>Bacteria</taxon>
        <taxon>Pseudomonadati</taxon>
        <taxon>Pseudomonadota</taxon>
        <taxon>Gammaproteobacteria</taxon>
        <taxon>Alteromonadales</taxon>
        <taxon>Pseudoalteromonadaceae</taxon>
        <taxon>Pseudoalteromonas</taxon>
    </lineage>
</organism>
<dbReference type="STRING" id="1348114.OM33_17715"/>
<dbReference type="Proteomes" id="UP000030341">
    <property type="component" value="Chromosome 2"/>
</dbReference>
<name>A0A0A7ELH9_9GAMM</name>
<dbReference type="HOGENOM" id="CLU_798937_0_0_6"/>
<dbReference type="OrthoDB" id="9895573at2"/>
<dbReference type="AlphaFoldDB" id="A0A0A7ELH9"/>
<accession>A0A0A7ELH9</accession>
<dbReference type="KEGG" id="pseo:OM33_17715"/>
<evidence type="ECO:0000313" key="3">
    <source>
        <dbReference type="Proteomes" id="UP000030341"/>
    </source>
</evidence>
<sequence>MPEFGLGGAQSASQTNVINPSQVNSNDDANSQIKSAELGHRDVQQVSNDPVSVSWQDKFSNACTSIKNSIVATLSNVKDDVAEWCDKASVKLADIGEAISDKANSIFNSIKNMISSNNNGLSIDSHANLEAGVSIVVDQNDQPGAGMGPGAPVNNMMAMDDVPNQIQANIQAMMNQSGEDADVNIVANGPQLSREGSSEGIPDNINLGATAGYIDDVVNQSDSPVNRQMAVDQNIAEQAQAAYDFEGQMNTGFEQQAAAMALEQNIAAKDTNFEDVFGEAGEGKSIDVDALRQEAIAQQSKANESKFADNLKADLDAMNAALDDIVEDMAANNNDPIETDGNDKVGE</sequence>